<organism evidence="2 3">
    <name type="scientific">Rhodococcus triatomae</name>
    <dbReference type="NCBI Taxonomy" id="300028"/>
    <lineage>
        <taxon>Bacteria</taxon>
        <taxon>Bacillati</taxon>
        <taxon>Actinomycetota</taxon>
        <taxon>Actinomycetes</taxon>
        <taxon>Mycobacteriales</taxon>
        <taxon>Nocardiaceae</taxon>
        <taxon>Rhodococcus</taxon>
    </lineage>
</organism>
<dbReference type="InterPro" id="IPR036291">
    <property type="entry name" value="NAD(P)-bd_dom_sf"/>
</dbReference>
<dbReference type="AlphaFoldDB" id="A0A1G8R0J8"/>
<dbReference type="RefSeq" id="WP_072739693.1">
    <property type="nucleotide sequence ID" value="NZ_CP048813.1"/>
</dbReference>
<proteinExistence type="predicted"/>
<reference evidence="2 3" key="1">
    <citation type="submission" date="2016-10" db="EMBL/GenBank/DDBJ databases">
        <authorList>
            <person name="de Groot N.N."/>
        </authorList>
    </citation>
    <scope>NUCLEOTIDE SEQUENCE [LARGE SCALE GENOMIC DNA]</scope>
    <source>
        <strain evidence="2 3">DSM 44892</strain>
    </source>
</reference>
<dbReference type="InterPro" id="IPR001509">
    <property type="entry name" value="Epimerase_deHydtase"/>
</dbReference>
<dbReference type="Pfam" id="PF01370">
    <property type="entry name" value="Epimerase"/>
    <property type="match status" value="1"/>
</dbReference>
<gene>
    <name evidence="2" type="ORF">SAMN05444695_11670</name>
</gene>
<dbReference type="OrthoDB" id="5491199at2"/>
<dbReference type="PANTHER" id="PTHR48079:SF6">
    <property type="entry name" value="NAD(P)-BINDING DOMAIN-CONTAINING PROTEIN-RELATED"/>
    <property type="match status" value="1"/>
</dbReference>
<dbReference type="Proteomes" id="UP000183263">
    <property type="component" value="Unassembled WGS sequence"/>
</dbReference>
<evidence type="ECO:0000313" key="3">
    <source>
        <dbReference type="Proteomes" id="UP000183263"/>
    </source>
</evidence>
<dbReference type="InterPro" id="IPR051783">
    <property type="entry name" value="NAD(P)-dependent_oxidoreduct"/>
</dbReference>
<dbReference type="PANTHER" id="PTHR48079">
    <property type="entry name" value="PROTEIN YEEZ"/>
    <property type="match status" value="1"/>
</dbReference>
<dbReference type="GO" id="GO:0004029">
    <property type="term" value="F:aldehyde dehydrogenase (NAD+) activity"/>
    <property type="evidence" value="ECO:0007669"/>
    <property type="project" value="TreeGrafter"/>
</dbReference>
<dbReference type="GO" id="GO:0005737">
    <property type="term" value="C:cytoplasm"/>
    <property type="evidence" value="ECO:0007669"/>
    <property type="project" value="TreeGrafter"/>
</dbReference>
<evidence type="ECO:0000313" key="2">
    <source>
        <dbReference type="EMBL" id="SDJ10383.1"/>
    </source>
</evidence>
<keyword evidence="3" id="KW-1185">Reference proteome</keyword>
<dbReference type="Gene3D" id="3.40.50.720">
    <property type="entry name" value="NAD(P)-binding Rossmann-like Domain"/>
    <property type="match status" value="1"/>
</dbReference>
<protein>
    <submittedName>
        <fullName evidence="2">UDP-glucose 4-epimerase</fullName>
    </submittedName>
</protein>
<name>A0A1G8R0J8_9NOCA</name>
<evidence type="ECO:0000259" key="1">
    <source>
        <dbReference type="Pfam" id="PF01370"/>
    </source>
</evidence>
<accession>A0A1G8R0J8</accession>
<dbReference type="EMBL" id="FNDN01000016">
    <property type="protein sequence ID" value="SDJ10383.1"/>
    <property type="molecule type" value="Genomic_DNA"/>
</dbReference>
<feature type="domain" description="NAD-dependent epimerase/dehydratase" evidence="1">
    <location>
        <begin position="3"/>
        <end position="233"/>
    </location>
</feature>
<dbReference type="SUPFAM" id="SSF51735">
    <property type="entry name" value="NAD(P)-binding Rossmann-fold domains"/>
    <property type="match status" value="1"/>
</dbReference>
<sequence length="324" mass="33777">MDITVTGATGYVGAHCTAALLEAGHRVRLLVLPGESTHTLATHVGAPWSDVEIVAGDIRDPATVDALLDGADALLHAAGVVGTDDTREQLMWEVNTEATTTLLTRSALAGLDPIVHVASFSALFPSPDPVIGPDSPTARARSAYGRSKAAADRVARALQQAGAPVVVTYPSSVVGPGVGGTPGITEQGWGLMVANRVAPRLNGGMQMIDVLDVAAVHAAVMTPGRGPRRYVCGGELIPFDELVDVLEAASGRPIRRIPLPGAIFRSMGRLADVVGRFTPISAGLSYEAAWLLTSATPTDDSRTRDELGLQWRSPRAAIARSFAT</sequence>